<keyword evidence="6" id="KW-1185">Reference proteome</keyword>
<dbReference type="PANTHER" id="PTHR33669:SF14">
    <property type="entry name" value="NRR REPRESSOR HOMOLOG 3"/>
    <property type="match status" value="1"/>
</dbReference>
<evidence type="ECO:0000256" key="4">
    <source>
        <dbReference type="SAM" id="MobiDB-lite"/>
    </source>
</evidence>
<comment type="subcellular location">
    <subcellularLocation>
        <location evidence="1">Nucleus</location>
    </subcellularLocation>
</comment>
<evidence type="ECO:0000256" key="2">
    <source>
        <dbReference type="ARBA" id="ARBA00009937"/>
    </source>
</evidence>
<feature type="compositionally biased region" description="Basic and acidic residues" evidence="4">
    <location>
        <begin position="109"/>
        <end position="128"/>
    </location>
</feature>
<dbReference type="GO" id="GO:0010112">
    <property type="term" value="P:regulation of systemic acquired resistance"/>
    <property type="evidence" value="ECO:0007669"/>
    <property type="project" value="InterPro"/>
</dbReference>
<dbReference type="GO" id="GO:0005634">
    <property type="term" value="C:nucleus"/>
    <property type="evidence" value="ECO:0007669"/>
    <property type="project" value="UniProtKB-SubCell"/>
</dbReference>
<dbReference type="Pfam" id="PF15699">
    <property type="entry name" value="NPR1_interact"/>
    <property type="match status" value="1"/>
</dbReference>
<evidence type="ECO:0000256" key="3">
    <source>
        <dbReference type="ARBA" id="ARBA00023242"/>
    </source>
</evidence>
<evidence type="ECO:0000256" key="1">
    <source>
        <dbReference type="ARBA" id="ARBA00004123"/>
    </source>
</evidence>
<evidence type="ECO:0000313" key="5">
    <source>
        <dbReference type="EMBL" id="KAK9983504.1"/>
    </source>
</evidence>
<name>A0AAW2BEU5_9ROSI</name>
<evidence type="ECO:0000313" key="6">
    <source>
        <dbReference type="Proteomes" id="UP001459277"/>
    </source>
</evidence>
<gene>
    <name evidence="5" type="ORF">SO802_033029</name>
</gene>
<dbReference type="PANTHER" id="PTHR33669">
    <property type="entry name" value="PROTEIN NEGATIVE REGULATOR OF RESISTANCE"/>
    <property type="match status" value="1"/>
</dbReference>
<proteinExistence type="inferred from homology"/>
<protein>
    <submittedName>
        <fullName evidence="5">Uncharacterized protein</fullName>
    </submittedName>
</protein>
<feature type="region of interest" description="Disordered" evidence="4">
    <location>
        <begin position="1"/>
        <end position="21"/>
    </location>
</feature>
<comment type="caution">
    <text evidence="5">The sequence shown here is derived from an EMBL/GenBank/DDBJ whole genome shotgun (WGS) entry which is preliminary data.</text>
</comment>
<accession>A0AAW2BEU5</accession>
<reference evidence="5 6" key="1">
    <citation type="submission" date="2024-01" db="EMBL/GenBank/DDBJ databases">
        <title>A telomere-to-telomere, gap-free genome of sweet tea (Lithocarpus litseifolius).</title>
        <authorList>
            <person name="Zhou J."/>
        </authorList>
    </citation>
    <scope>NUCLEOTIDE SEQUENCE [LARGE SCALE GENOMIC DNA]</scope>
    <source>
        <strain evidence="5">Zhou-2022a</strain>
        <tissue evidence="5">Leaf</tissue>
    </source>
</reference>
<organism evidence="5 6">
    <name type="scientific">Lithocarpus litseifolius</name>
    <dbReference type="NCBI Taxonomy" id="425828"/>
    <lineage>
        <taxon>Eukaryota</taxon>
        <taxon>Viridiplantae</taxon>
        <taxon>Streptophyta</taxon>
        <taxon>Embryophyta</taxon>
        <taxon>Tracheophyta</taxon>
        <taxon>Spermatophyta</taxon>
        <taxon>Magnoliopsida</taxon>
        <taxon>eudicotyledons</taxon>
        <taxon>Gunneridae</taxon>
        <taxon>Pentapetalae</taxon>
        <taxon>rosids</taxon>
        <taxon>fabids</taxon>
        <taxon>Fagales</taxon>
        <taxon>Fagaceae</taxon>
        <taxon>Lithocarpus</taxon>
    </lineage>
</organism>
<dbReference type="AlphaFoldDB" id="A0AAW2BEU5"/>
<comment type="similarity">
    <text evidence="2">Belongs to the NPR1-interactor family.</text>
</comment>
<sequence length="128" mass="14495">MMEGATPSKKRKICHDDEVEEEDEEQKIDKFFALIKSIREARQHLINSSNNIALNSQRKKSNVAEEVKKQIAVWKPSFQHEDFLEEGVAAEFKKPPVTVTLVGSSQREGGADDQKGNDKESLDLRLSL</sequence>
<keyword evidence="3" id="KW-0539">Nucleus</keyword>
<dbReference type="InterPro" id="IPR031425">
    <property type="entry name" value="NPR1/NH1-interacting"/>
</dbReference>
<feature type="region of interest" description="Disordered" evidence="4">
    <location>
        <begin position="102"/>
        <end position="128"/>
    </location>
</feature>
<dbReference type="Proteomes" id="UP001459277">
    <property type="component" value="Unassembled WGS sequence"/>
</dbReference>
<dbReference type="EMBL" id="JAZDWU010000012">
    <property type="protein sequence ID" value="KAK9983504.1"/>
    <property type="molecule type" value="Genomic_DNA"/>
</dbReference>